<evidence type="ECO:0000256" key="6">
    <source>
        <dbReference type="SAM" id="MobiDB-lite"/>
    </source>
</evidence>
<sequence length="1209" mass="139586">MKKTYIITKVVKKKHDSSRPDLRSFKSCMIKECPNSTLDNSKTFIPFPNCQDAFERWSPFIKTPNLGIYSKIFICSDHFKVEVRKCVMSMLKEIKEGALPIISGSIIDPDPWVKIDSVRSCNPAEIDEPGKSSLHDDVDMTIVKQEQDVQETAIDPPDQQPESSLLNEKDDGVKSSTEASVSQPVGFRLKVKDLRSLQESPQKVLDSTDSTSFNEEPGVEKVLKKRRRCAGKIVINQASEPVCVSKNVTRLRNVNHVKKKKRKKVLWVYKDDMDELGYDDIPTKRGKTRKRNRRKKKQVSNEVNMRKIETMASERYADNITSYMRKNIHGVVPCRTEDKIFSWLSTGRRGKRRLKKPTRPVCKPKTSVIEQLCKNENHTSSHDVILDEACNDELEGSEELINYEKSINLIPSGSVLTSTEDSDMHQVILVEKDGQWNFFDENKDEFNTFYDDTEDEHNYAIRSNVRPSETNTSLDNEKDEKSPHDDSGLKANSEVNQDDSASDDSLSERSLSDFDDVFLESKPILMTNSSNVMSTNIKKEDFIGSSVMLTNSKNKSKRVREKDHCYYCENLVLNFARHLQRKHQTETEVVKIFSLPANSKERKELITSLRKKGNFYQYREAAKPMRKVKNTTEYLPCTNCMGMYSRKFLWKHKKICSENSLNRNIQSMSQTFLCTLDNIDEELKMSVFPTMRPDQISLIAKKDYLICLFGARYMKNHREKHFINVASRKMRELARLLIEMKERQPDIPNLFEALQPQYYDTIVESVKQIALFDSGRQIYKSPTYAINIAGSLKQCCDIAIQEVMKNKNRFSNEEVKTRMTTLIQLFESNWRFDVSHNAANTLNINKCNKVTIVPLAQDIKVFKNFLSHKAKVSVEQLVKSNADKKAYTDLLYTIYCRIILLNRRRPGELQQMPIHVYDAFSGDNSSYENFNQALTSIEKILLNQFKCIVVRGKYGCGVPVFISPEVQNDIQLLIKFRNKCVPEGNIYLFGLPDCYTPIVCFNVLKKMAKEAGVSNPKAISSAKLRKHLATLSQLFDLKEAEIEKLASFMGHALEVQKNSYMLQDDVHQTAKMSKLLLLMENGQTEAYKGKNLEQININLDEIIEDESDDENEIMTNFETRFHEQERCSHEQRKTVPEKTAAGKMKKRVLVPWTTEQKQLVKQFFKSHIKTKTAPKKRECEKLISLHPTIFSNKNWLKMKVYVQNEYTKK</sequence>
<keyword evidence="4 5" id="KW-0238">DNA-binding</keyword>
<evidence type="ECO:0000256" key="4">
    <source>
        <dbReference type="ARBA" id="ARBA00023125"/>
    </source>
</evidence>
<name>A0A8I6SUH2_CIMLE</name>
<feature type="compositionally biased region" description="Basic and acidic residues" evidence="6">
    <location>
        <begin position="475"/>
        <end position="488"/>
    </location>
</feature>
<dbReference type="Pfam" id="PF05485">
    <property type="entry name" value="THAP"/>
    <property type="match status" value="1"/>
</dbReference>
<dbReference type="InterPro" id="IPR006612">
    <property type="entry name" value="THAP_Znf"/>
</dbReference>
<proteinExistence type="predicted"/>
<evidence type="ECO:0000313" key="9">
    <source>
        <dbReference type="Proteomes" id="UP000494040"/>
    </source>
</evidence>
<dbReference type="PROSITE" id="PS50950">
    <property type="entry name" value="ZF_THAP"/>
    <property type="match status" value="1"/>
</dbReference>
<dbReference type="KEGG" id="clec:106662998"/>
<evidence type="ECO:0000313" key="8">
    <source>
        <dbReference type="EnsemblMetazoa" id="XP_024084021.1"/>
    </source>
</evidence>
<dbReference type="OrthoDB" id="6626183at2759"/>
<evidence type="ECO:0000259" key="7">
    <source>
        <dbReference type="PROSITE" id="PS50950"/>
    </source>
</evidence>
<organism evidence="8 9">
    <name type="scientific">Cimex lectularius</name>
    <name type="common">Bed bug</name>
    <name type="synonym">Acanthia lectularia</name>
    <dbReference type="NCBI Taxonomy" id="79782"/>
    <lineage>
        <taxon>Eukaryota</taxon>
        <taxon>Metazoa</taxon>
        <taxon>Ecdysozoa</taxon>
        <taxon>Arthropoda</taxon>
        <taxon>Hexapoda</taxon>
        <taxon>Insecta</taxon>
        <taxon>Pterygota</taxon>
        <taxon>Neoptera</taxon>
        <taxon>Paraneoptera</taxon>
        <taxon>Hemiptera</taxon>
        <taxon>Heteroptera</taxon>
        <taxon>Panheteroptera</taxon>
        <taxon>Cimicomorpha</taxon>
        <taxon>Cimicidae</taxon>
        <taxon>Cimex</taxon>
    </lineage>
</organism>
<dbReference type="OMA" id="HEVNDHI"/>
<feature type="region of interest" description="Disordered" evidence="6">
    <location>
        <begin position="151"/>
        <end position="180"/>
    </location>
</feature>
<dbReference type="GeneID" id="106662998"/>
<evidence type="ECO:0000256" key="5">
    <source>
        <dbReference type="PROSITE-ProRule" id="PRU00309"/>
    </source>
</evidence>
<feature type="compositionally biased region" description="Polar residues" evidence="6">
    <location>
        <begin position="200"/>
        <end position="214"/>
    </location>
</feature>
<dbReference type="EnsemblMetazoa" id="XM_024228253.1">
    <property type="protein sequence ID" value="XP_024084021.1"/>
    <property type="gene ID" value="LOC106662998"/>
</dbReference>
<dbReference type="PANTHER" id="PTHR33480:SF1">
    <property type="entry name" value="TYR RECOMBINASE DOMAIN-CONTAINING PROTEIN"/>
    <property type="match status" value="1"/>
</dbReference>
<dbReference type="RefSeq" id="XP_024084021.1">
    <property type="nucleotide sequence ID" value="XM_024228253.1"/>
</dbReference>
<dbReference type="Proteomes" id="UP000494040">
    <property type="component" value="Unassembled WGS sequence"/>
</dbReference>
<keyword evidence="1" id="KW-0479">Metal-binding</keyword>
<evidence type="ECO:0000256" key="2">
    <source>
        <dbReference type="ARBA" id="ARBA00022771"/>
    </source>
</evidence>
<feature type="compositionally biased region" description="Polar residues" evidence="6">
    <location>
        <begin position="465"/>
        <end position="474"/>
    </location>
</feature>
<keyword evidence="3" id="KW-0862">Zinc</keyword>
<dbReference type="GO" id="GO:0008270">
    <property type="term" value="F:zinc ion binding"/>
    <property type="evidence" value="ECO:0007669"/>
    <property type="project" value="UniProtKB-KW"/>
</dbReference>
<dbReference type="AlphaFoldDB" id="A0A8I6SUH2"/>
<reference evidence="8" key="1">
    <citation type="submission" date="2022-01" db="UniProtKB">
        <authorList>
            <consortium name="EnsemblMetazoa"/>
        </authorList>
    </citation>
    <scope>IDENTIFICATION</scope>
</reference>
<accession>A0A8I6SUH2</accession>
<evidence type="ECO:0000256" key="3">
    <source>
        <dbReference type="ARBA" id="ARBA00022833"/>
    </source>
</evidence>
<dbReference type="GO" id="GO:0003677">
    <property type="term" value="F:DNA binding"/>
    <property type="evidence" value="ECO:0007669"/>
    <property type="project" value="UniProtKB-UniRule"/>
</dbReference>
<feature type="region of interest" description="Disordered" evidence="6">
    <location>
        <begin position="460"/>
        <end position="508"/>
    </location>
</feature>
<dbReference type="PANTHER" id="PTHR33480">
    <property type="entry name" value="SET DOMAIN-CONTAINING PROTEIN-RELATED"/>
    <property type="match status" value="1"/>
</dbReference>
<dbReference type="RefSeq" id="XP_024084022.1">
    <property type="nucleotide sequence ID" value="XM_024228254.1"/>
</dbReference>
<feature type="domain" description="THAP-type" evidence="7">
    <location>
        <begin position="22"/>
        <end position="103"/>
    </location>
</feature>
<keyword evidence="2 5" id="KW-0863">Zinc-finger</keyword>
<feature type="region of interest" description="Disordered" evidence="6">
    <location>
        <begin position="200"/>
        <end position="219"/>
    </location>
</feature>
<protein>
    <recommendedName>
        <fullName evidence="7">THAP-type domain-containing protein</fullName>
    </recommendedName>
</protein>
<evidence type="ECO:0000256" key="1">
    <source>
        <dbReference type="ARBA" id="ARBA00022723"/>
    </source>
</evidence>
<keyword evidence="9" id="KW-1185">Reference proteome</keyword>
<dbReference type="SUPFAM" id="SSF57716">
    <property type="entry name" value="Glucocorticoid receptor-like (DNA-binding domain)"/>
    <property type="match status" value="1"/>
</dbReference>
<dbReference type="EnsemblMetazoa" id="XM_024228254.1">
    <property type="protein sequence ID" value="XP_024084022.1"/>
    <property type="gene ID" value="LOC106662998"/>
</dbReference>